<comment type="caution">
    <text evidence="2">The sequence shown here is derived from an EMBL/GenBank/DDBJ whole genome shotgun (WGS) entry which is preliminary data.</text>
</comment>
<feature type="compositionally biased region" description="Low complexity" evidence="1">
    <location>
        <begin position="137"/>
        <end position="159"/>
    </location>
</feature>
<evidence type="ECO:0000313" key="3">
    <source>
        <dbReference type="Proteomes" id="UP001500843"/>
    </source>
</evidence>
<evidence type="ECO:0000313" key="2">
    <source>
        <dbReference type="EMBL" id="GAA4716714.1"/>
    </source>
</evidence>
<dbReference type="EMBL" id="BAABHM010000025">
    <property type="protein sequence ID" value="GAA4716714.1"/>
    <property type="molecule type" value="Genomic_DNA"/>
</dbReference>
<gene>
    <name evidence="2" type="ORF">GCM10023198_45240</name>
</gene>
<feature type="compositionally biased region" description="Acidic residues" evidence="1">
    <location>
        <begin position="83"/>
        <end position="93"/>
    </location>
</feature>
<name>A0ABP8XYW3_9MICO</name>
<feature type="region of interest" description="Disordered" evidence="1">
    <location>
        <begin position="73"/>
        <end position="95"/>
    </location>
</feature>
<keyword evidence="3" id="KW-1185">Reference proteome</keyword>
<sequence length="159" mass="17735">MYITIDDQALATLYEAGIDVETDLPYGFEAGGGWSKNKKEGSSSFQEFILDFNQYPELAKKFTPMVDELFPRDEEGKLKKDDIEIDRDDQEDGGELREALEEHGNVRELTYDDSKVEESVEAGVSWQGIVCSRGSGSPPTRSACCRSPRSRSPTPTATR</sequence>
<feature type="region of interest" description="Disordered" evidence="1">
    <location>
        <begin position="129"/>
        <end position="159"/>
    </location>
</feature>
<evidence type="ECO:0000256" key="1">
    <source>
        <dbReference type="SAM" id="MobiDB-lite"/>
    </source>
</evidence>
<dbReference type="Proteomes" id="UP001500843">
    <property type="component" value="Unassembled WGS sequence"/>
</dbReference>
<feature type="compositionally biased region" description="Basic and acidic residues" evidence="1">
    <location>
        <begin position="73"/>
        <end position="82"/>
    </location>
</feature>
<protein>
    <submittedName>
        <fullName evidence="2">Uncharacterized protein</fullName>
    </submittedName>
</protein>
<dbReference type="RefSeq" id="WP_253874898.1">
    <property type="nucleotide sequence ID" value="NZ_BAABHM010000025.1"/>
</dbReference>
<organism evidence="2 3">
    <name type="scientific">Promicromonospora umidemergens</name>
    <dbReference type="NCBI Taxonomy" id="629679"/>
    <lineage>
        <taxon>Bacteria</taxon>
        <taxon>Bacillati</taxon>
        <taxon>Actinomycetota</taxon>
        <taxon>Actinomycetes</taxon>
        <taxon>Micrococcales</taxon>
        <taxon>Promicromonosporaceae</taxon>
        <taxon>Promicromonospora</taxon>
    </lineage>
</organism>
<proteinExistence type="predicted"/>
<reference evidence="3" key="1">
    <citation type="journal article" date="2019" name="Int. J. Syst. Evol. Microbiol.">
        <title>The Global Catalogue of Microorganisms (GCM) 10K type strain sequencing project: providing services to taxonomists for standard genome sequencing and annotation.</title>
        <authorList>
            <consortium name="The Broad Institute Genomics Platform"/>
            <consortium name="The Broad Institute Genome Sequencing Center for Infectious Disease"/>
            <person name="Wu L."/>
            <person name="Ma J."/>
        </authorList>
    </citation>
    <scope>NUCLEOTIDE SEQUENCE [LARGE SCALE GENOMIC DNA]</scope>
    <source>
        <strain evidence="3">JCM 17975</strain>
    </source>
</reference>
<accession>A0ABP8XYW3</accession>